<gene>
    <name evidence="7" type="ORF">BURPS1710A_A2970</name>
</gene>
<comment type="subcellular location">
    <subcellularLocation>
        <location evidence="1">Membrane</location>
        <topology evidence="1">Multi-pass membrane protein</topology>
    </subcellularLocation>
</comment>
<accession>A0A0E1VUT9</accession>
<proteinExistence type="predicted"/>
<dbReference type="GO" id="GO:0016020">
    <property type="term" value="C:membrane"/>
    <property type="evidence" value="ECO:0007669"/>
    <property type="project" value="UniProtKB-SubCell"/>
</dbReference>
<feature type="compositionally biased region" description="Basic residues" evidence="5">
    <location>
        <begin position="31"/>
        <end position="44"/>
    </location>
</feature>
<evidence type="ECO:0000256" key="6">
    <source>
        <dbReference type="SAM" id="Phobius"/>
    </source>
</evidence>
<reference evidence="7" key="1">
    <citation type="submission" date="2009-05" db="EMBL/GenBank/DDBJ databases">
        <authorList>
            <person name="Harkins D.M."/>
            <person name="DeShazer D."/>
            <person name="Woods D.E."/>
            <person name="Brinkac L.M."/>
            <person name="Brown K.A."/>
            <person name="Hung G.C."/>
            <person name="Tuanyok A."/>
            <person name="Zhang B."/>
            <person name="Nierman W.C."/>
        </authorList>
    </citation>
    <scope>NUCLEOTIDE SEQUENCE [LARGE SCALE GENOMIC DNA]</scope>
    <source>
        <strain evidence="7">1710a</strain>
    </source>
</reference>
<dbReference type="AlphaFoldDB" id="A0A0E1VUT9"/>
<evidence type="ECO:0000256" key="5">
    <source>
        <dbReference type="SAM" id="MobiDB-lite"/>
    </source>
</evidence>
<keyword evidence="4 6" id="KW-0472">Membrane</keyword>
<name>A0A0E1VUT9_BURPE</name>
<dbReference type="GO" id="GO:0022857">
    <property type="term" value="F:transmembrane transporter activity"/>
    <property type="evidence" value="ECO:0007669"/>
    <property type="project" value="InterPro"/>
</dbReference>
<feature type="transmembrane region" description="Helical" evidence="6">
    <location>
        <begin position="509"/>
        <end position="529"/>
    </location>
</feature>
<sequence>MRPPPIAARAALRARCAMRDAADRAPALRFARRRCRAKPPRRLARAPQHDSAESAGRAAADRRAPRRRTGRPARRHASAAVTAEAAAAGAPSAPPAAALPCAAAPRPPLETIETRPSNQGDKPMPAQGNAQRTAPLARPAPTDAGHGKFKKQLSLTDLTFIGLGAIFGSGWLFAASHVSTIAGPAGILSWLLGGFAVLLLGIVYCELGAALPRAGGVVRYPVFSHGPLLGYLMGAITLIAFSSLITIEVVAARQYAAAWFAGLTVEGSGNPTTLGWLVQAALLCFFFYLNYSSVKTFAKANNVISVFKFVVPLAVIVVLFAFFKPANLTLHGFAPFGMPGVEMAVSAGGIIFAYLGLTPIVSVASEVRDPQRTIPIALILSIVLSTLIYVLLQLAFLGGIPSAMLAGGWHDIGKAFSLPYRDIALALGVGWLAYMVVADAMISPSGCGNIYMNATPRVVYGWAKTGTFFKVFARVDEASGIPRAGLWLTFALALFWTLPFPSWEALINTVSAALVLSYAVAPVSVAALRRTAPGLPRPFRASAFALTGPASFVIAALIVYWSGWRTVSWLLGLQIAMFAVYLACRRRVPTAHLSLAEQVRSCAWLIAFYALMIVASYFGGFGGTGQLAHPYDTFAVAAVALVIYYWGAHTGVPSAKLQLDDDEN</sequence>
<feature type="transmembrane region" description="Helical" evidence="6">
    <location>
        <begin position="541"/>
        <end position="561"/>
    </location>
</feature>
<feature type="compositionally biased region" description="Low complexity" evidence="5">
    <location>
        <begin position="78"/>
        <end position="104"/>
    </location>
</feature>
<feature type="transmembrane region" description="Helical" evidence="6">
    <location>
        <begin position="303"/>
        <end position="323"/>
    </location>
</feature>
<dbReference type="PANTHER" id="PTHR47547">
    <property type="match status" value="1"/>
</dbReference>
<feature type="transmembrane region" description="Helical" evidence="6">
    <location>
        <begin position="228"/>
        <end position="253"/>
    </location>
</feature>
<dbReference type="PANTHER" id="PTHR47547:SF1">
    <property type="entry name" value="ASPARTATE-PROTON SYMPORTER"/>
    <property type="match status" value="1"/>
</dbReference>
<feature type="region of interest" description="Disordered" evidence="5">
    <location>
        <begin position="31"/>
        <end position="148"/>
    </location>
</feature>
<dbReference type="Gene3D" id="1.20.1740.10">
    <property type="entry name" value="Amino acid/polyamine transporter I"/>
    <property type="match status" value="1"/>
</dbReference>
<evidence type="ECO:0000256" key="2">
    <source>
        <dbReference type="ARBA" id="ARBA00022692"/>
    </source>
</evidence>
<evidence type="ECO:0000313" key="7">
    <source>
        <dbReference type="EMBL" id="EET03766.1"/>
    </source>
</evidence>
<evidence type="ECO:0000256" key="3">
    <source>
        <dbReference type="ARBA" id="ARBA00022989"/>
    </source>
</evidence>
<feature type="transmembrane region" description="Helical" evidence="6">
    <location>
        <begin position="567"/>
        <end position="584"/>
    </location>
</feature>
<feature type="transmembrane region" description="Helical" evidence="6">
    <location>
        <begin position="273"/>
        <end position="291"/>
    </location>
</feature>
<evidence type="ECO:0000256" key="4">
    <source>
        <dbReference type="ARBA" id="ARBA00023136"/>
    </source>
</evidence>
<keyword evidence="2 6" id="KW-0812">Transmembrane</keyword>
<keyword evidence="3 6" id="KW-1133">Transmembrane helix</keyword>
<feature type="transmembrane region" description="Helical" evidence="6">
    <location>
        <begin position="628"/>
        <end position="647"/>
    </location>
</feature>
<feature type="transmembrane region" description="Helical" evidence="6">
    <location>
        <begin position="343"/>
        <end position="364"/>
    </location>
</feature>
<protein>
    <submittedName>
        <fullName evidence="7">Amino acid permease</fullName>
    </submittedName>
</protein>
<dbReference type="InterPro" id="IPR002293">
    <property type="entry name" value="AA/rel_permease1"/>
</dbReference>
<dbReference type="EMBL" id="CM000833">
    <property type="protein sequence ID" value="EET03766.1"/>
    <property type="molecule type" value="Genomic_DNA"/>
</dbReference>
<feature type="transmembrane region" description="Helical" evidence="6">
    <location>
        <begin position="604"/>
        <end position="622"/>
    </location>
</feature>
<dbReference type="HOGENOM" id="CLU_007946_16_0_4"/>
<feature type="transmembrane region" description="Helical" evidence="6">
    <location>
        <begin position="376"/>
        <end position="403"/>
    </location>
</feature>
<dbReference type="Pfam" id="PF13520">
    <property type="entry name" value="AA_permease_2"/>
    <property type="match status" value="1"/>
</dbReference>
<feature type="transmembrane region" description="Helical" evidence="6">
    <location>
        <begin position="158"/>
        <end position="175"/>
    </location>
</feature>
<feature type="compositionally biased region" description="Basic residues" evidence="5">
    <location>
        <begin position="64"/>
        <end position="77"/>
    </location>
</feature>
<feature type="transmembrane region" description="Helical" evidence="6">
    <location>
        <begin position="187"/>
        <end position="207"/>
    </location>
</feature>
<organism evidence="7">
    <name type="scientific">Burkholderia pseudomallei 1710a</name>
    <dbReference type="NCBI Taxonomy" id="320371"/>
    <lineage>
        <taxon>Bacteria</taxon>
        <taxon>Pseudomonadati</taxon>
        <taxon>Pseudomonadota</taxon>
        <taxon>Betaproteobacteria</taxon>
        <taxon>Burkholderiales</taxon>
        <taxon>Burkholderiaceae</taxon>
        <taxon>Burkholderia</taxon>
        <taxon>pseudomallei group</taxon>
    </lineage>
</organism>
<dbReference type="Proteomes" id="UP000001812">
    <property type="component" value="Chromosome II"/>
</dbReference>
<evidence type="ECO:0000256" key="1">
    <source>
        <dbReference type="ARBA" id="ARBA00004141"/>
    </source>
</evidence>
<feature type="transmembrane region" description="Helical" evidence="6">
    <location>
        <begin position="484"/>
        <end position="503"/>
    </location>
</feature>
<dbReference type="InterPro" id="IPR052962">
    <property type="entry name" value="AA_Transporter_AGT"/>
</dbReference>
<feature type="transmembrane region" description="Helical" evidence="6">
    <location>
        <begin position="423"/>
        <end position="442"/>
    </location>
</feature>